<reference evidence="1 2" key="1">
    <citation type="submission" date="2016-03" db="EMBL/GenBank/DDBJ databases">
        <title>Genome Sequence and Comparative Pathogenic Determinants of Uropathogenic Escherichia coli O25b:H4, a Clinical Isolate from Saudi Arabia.</title>
        <authorList>
            <person name="Alyamani E.A.J."/>
            <person name="Khiyami M.A."/>
            <person name="Booq R.Y."/>
            <person name="Bahwerth F.S."/>
            <person name="Vaisvil B."/>
            <person name="Schmitt D.P."/>
            <person name="Kapatral V."/>
        </authorList>
    </citation>
    <scope>NUCLEOTIDE SEQUENCE [LARGE SCALE GENOMIC DNA]</scope>
    <source>
        <strain evidence="1 2">O25b:H4</strain>
    </source>
</reference>
<accession>A0A192CJ11</accession>
<sequence>MREKEIHLFTLRSYLMFFAYKLDENCIQRRMQLRWWGYL</sequence>
<name>A0A192CJ11_ECO25</name>
<proteinExistence type="predicted"/>
<organism evidence="1 2">
    <name type="scientific">Escherichia coli O25b:H4</name>
    <dbReference type="NCBI Taxonomy" id="941280"/>
    <lineage>
        <taxon>Bacteria</taxon>
        <taxon>Pseudomonadati</taxon>
        <taxon>Pseudomonadota</taxon>
        <taxon>Gammaproteobacteria</taxon>
        <taxon>Enterobacterales</taxon>
        <taxon>Enterobacteriaceae</taxon>
        <taxon>Escherichia</taxon>
    </lineage>
</organism>
<dbReference type="AlphaFoldDB" id="A0A192CJ11"/>
<dbReference type="Proteomes" id="UP000183316">
    <property type="component" value="Chromosome"/>
</dbReference>
<dbReference type="EMBL" id="CP015085">
    <property type="protein sequence ID" value="ANK06168.1"/>
    <property type="molecule type" value="Genomic_DNA"/>
</dbReference>
<evidence type="ECO:0000313" key="2">
    <source>
        <dbReference type="Proteomes" id="UP000183316"/>
    </source>
</evidence>
<gene>
    <name evidence="1" type="ORF">WLH_04907</name>
</gene>
<protein>
    <submittedName>
        <fullName evidence="1">Uncharacterized protein</fullName>
    </submittedName>
</protein>
<evidence type="ECO:0000313" key="1">
    <source>
        <dbReference type="EMBL" id="ANK06168.1"/>
    </source>
</evidence>